<feature type="compositionally biased region" description="Polar residues" evidence="1">
    <location>
        <begin position="157"/>
        <end position="173"/>
    </location>
</feature>
<gene>
    <name evidence="2" type="ORF">DL762_005458</name>
</gene>
<dbReference type="EMBL" id="QJNS01000152">
    <property type="protein sequence ID" value="RYO84836.1"/>
    <property type="molecule type" value="Genomic_DNA"/>
</dbReference>
<dbReference type="Proteomes" id="UP000294003">
    <property type="component" value="Unassembled WGS sequence"/>
</dbReference>
<name>A0ABY0H4U5_9PEZI</name>
<proteinExistence type="predicted"/>
<accession>A0ABY0H4U5</accession>
<reference evidence="2 3" key="1">
    <citation type="submission" date="2018-06" db="EMBL/GenBank/DDBJ databases">
        <title>Complete Genomes of Monosporascus.</title>
        <authorList>
            <person name="Robinson A.J."/>
            <person name="Natvig D.O."/>
        </authorList>
    </citation>
    <scope>NUCLEOTIDE SEQUENCE [LARGE SCALE GENOMIC DNA]</scope>
    <source>
        <strain evidence="2 3">CBS 609.92</strain>
    </source>
</reference>
<feature type="compositionally biased region" description="Acidic residues" evidence="1">
    <location>
        <begin position="43"/>
        <end position="53"/>
    </location>
</feature>
<evidence type="ECO:0000313" key="2">
    <source>
        <dbReference type="EMBL" id="RYO84836.1"/>
    </source>
</evidence>
<feature type="region of interest" description="Disordered" evidence="1">
    <location>
        <begin position="23"/>
        <end position="222"/>
    </location>
</feature>
<evidence type="ECO:0000313" key="3">
    <source>
        <dbReference type="Proteomes" id="UP000294003"/>
    </source>
</evidence>
<comment type="caution">
    <text evidence="2">The sequence shown here is derived from an EMBL/GenBank/DDBJ whole genome shotgun (WGS) entry which is preliminary data.</text>
</comment>
<sequence>MEARAQQGQGAGKGNEAAANDDVVYGAAADSPANGGTGTSQDDAFEILSDDNLDDNRSDTFSPPIDEVLAAADSDVGIGGDDVDAHSGVGGNGNAMKPSVTGGADPDNESPSNQQRRTRSLGCSPEPFPVSLEAPPTKQAQPDPADYAAGEPGQAPASDNTLCDTTVLETTGASLAEDRAERHRHGLKHDLQPSAEICGKTSDPAGTIRLYNDEWDKRHNPK</sequence>
<organism evidence="2 3">
    <name type="scientific">Monosporascus cannonballus</name>
    <dbReference type="NCBI Taxonomy" id="155416"/>
    <lineage>
        <taxon>Eukaryota</taxon>
        <taxon>Fungi</taxon>
        <taxon>Dikarya</taxon>
        <taxon>Ascomycota</taxon>
        <taxon>Pezizomycotina</taxon>
        <taxon>Sordariomycetes</taxon>
        <taxon>Xylariomycetidae</taxon>
        <taxon>Xylariales</taxon>
        <taxon>Xylariales incertae sedis</taxon>
        <taxon>Monosporascus</taxon>
    </lineage>
</organism>
<protein>
    <submittedName>
        <fullName evidence="2">Uncharacterized protein</fullName>
    </submittedName>
</protein>
<feature type="compositionally biased region" description="Basic and acidic residues" evidence="1">
    <location>
        <begin position="211"/>
        <end position="222"/>
    </location>
</feature>
<evidence type="ECO:0000256" key="1">
    <source>
        <dbReference type="SAM" id="MobiDB-lite"/>
    </source>
</evidence>
<keyword evidence="3" id="KW-1185">Reference proteome</keyword>